<protein>
    <submittedName>
        <fullName evidence="1">Uncharacterized protein</fullName>
    </submittedName>
</protein>
<name>A0AAD4LGN4_9AGAM</name>
<organism evidence="1 2">
    <name type="scientific">Lactarius akahatsu</name>
    <dbReference type="NCBI Taxonomy" id="416441"/>
    <lineage>
        <taxon>Eukaryota</taxon>
        <taxon>Fungi</taxon>
        <taxon>Dikarya</taxon>
        <taxon>Basidiomycota</taxon>
        <taxon>Agaricomycotina</taxon>
        <taxon>Agaricomycetes</taxon>
        <taxon>Russulales</taxon>
        <taxon>Russulaceae</taxon>
        <taxon>Lactarius</taxon>
    </lineage>
</organism>
<keyword evidence="2" id="KW-1185">Reference proteome</keyword>
<dbReference type="Proteomes" id="UP001201163">
    <property type="component" value="Unassembled WGS sequence"/>
</dbReference>
<proteinExistence type="predicted"/>
<dbReference type="EMBL" id="JAKELL010000029">
    <property type="protein sequence ID" value="KAH8990874.1"/>
    <property type="molecule type" value="Genomic_DNA"/>
</dbReference>
<evidence type="ECO:0000313" key="2">
    <source>
        <dbReference type="Proteomes" id="UP001201163"/>
    </source>
</evidence>
<sequence>MGGNGGNFRLGIAHPINLPVLHGTSKPRVRYSRLSSGDQLAFSLRWAAEERALFTLMQLLALGKCFGAGLPGHRRRPSASLTRELVCLGMHGMAWIPRRQKLRTRCFNTSTSNVAGGKGFKGFDLSSSNIREWPVI</sequence>
<reference evidence="1" key="1">
    <citation type="submission" date="2022-01" db="EMBL/GenBank/DDBJ databases">
        <title>Comparative genomics reveals a dynamic genome evolution in the ectomycorrhizal milk-cap (Lactarius) mushrooms.</title>
        <authorList>
            <consortium name="DOE Joint Genome Institute"/>
            <person name="Lebreton A."/>
            <person name="Tang N."/>
            <person name="Kuo A."/>
            <person name="LaButti K."/>
            <person name="Drula E."/>
            <person name="Barry K."/>
            <person name="Clum A."/>
            <person name="Lipzen A."/>
            <person name="Mousain D."/>
            <person name="Ng V."/>
            <person name="Wang R."/>
            <person name="Wang X."/>
            <person name="Dai Y."/>
            <person name="Henrissat B."/>
            <person name="Grigoriev I.V."/>
            <person name="Guerin-Laguette A."/>
            <person name="Yu F."/>
            <person name="Martin F.M."/>
        </authorList>
    </citation>
    <scope>NUCLEOTIDE SEQUENCE</scope>
    <source>
        <strain evidence="1">QP</strain>
    </source>
</reference>
<comment type="caution">
    <text evidence="1">The sequence shown here is derived from an EMBL/GenBank/DDBJ whole genome shotgun (WGS) entry which is preliminary data.</text>
</comment>
<accession>A0AAD4LGN4</accession>
<gene>
    <name evidence="1" type="ORF">EDB92DRAFT_1816658</name>
</gene>
<dbReference type="AlphaFoldDB" id="A0AAD4LGN4"/>
<evidence type="ECO:0000313" key="1">
    <source>
        <dbReference type="EMBL" id="KAH8990874.1"/>
    </source>
</evidence>